<dbReference type="EMBL" id="WBOF01000008">
    <property type="protein sequence ID" value="MQS17938.1"/>
    <property type="molecule type" value="Genomic_DNA"/>
</dbReference>
<protein>
    <submittedName>
        <fullName evidence="2">Uncharacterized protein</fullName>
    </submittedName>
</protein>
<organism evidence="2 3">
    <name type="scientific">Streptomyces kaniharaensis</name>
    <dbReference type="NCBI Taxonomy" id="212423"/>
    <lineage>
        <taxon>Bacteria</taxon>
        <taxon>Bacillati</taxon>
        <taxon>Actinomycetota</taxon>
        <taxon>Actinomycetes</taxon>
        <taxon>Kitasatosporales</taxon>
        <taxon>Streptomycetaceae</taxon>
        <taxon>Streptomyces</taxon>
    </lineage>
</organism>
<accession>A0A6N7L5D9</accession>
<feature type="region of interest" description="Disordered" evidence="1">
    <location>
        <begin position="1"/>
        <end position="21"/>
    </location>
</feature>
<name>A0A6N7L5D9_9ACTN</name>
<reference evidence="2 3" key="1">
    <citation type="submission" date="2019-09" db="EMBL/GenBank/DDBJ databases">
        <title>Genome Sequences of Streptomyces kaniharaensis ATCC 21070.</title>
        <authorList>
            <person name="Zhu W."/>
            <person name="De Crecy-Lagard V."/>
            <person name="Richards N.G."/>
        </authorList>
    </citation>
    <scope>NUCLEOTIDE SEQUENCE [LARGE SCALE GENOMIC DNA]</scope>
    <source>
        <strain evidence="2 3">SF-557</strain>
    </source>
</reference>
<sequence length="133" mass="14655">MDEDDQVTGGQDHGEGCDDPQCEVCGPEPTYEEWVAQQIGPRKVGGRYRTRHGYEYDVIAIDPGPRPRTQWPVWQITVIGTEDGIKRSHCTAWDLHDQVVQEPGEVVLEWPAAGARAAGLAAAEALEPGGRHR</sequence>
<dbReference type="Proteomes" id="UP000450000">
    <property type="component" value="Unassembled WGS sequence"/>
</dbReference>
<dbReference type="RefSeq" id="WP_153471860.1">
    <property type="nucleotide sequence ID" value="NZ_WBOF01000008.1"/>
</dbReference>
<gene>
    <name evidence="2" type="ORF">F7Q99_38555</name>
</gene>
<keyword evidence="3" id="KW-1185">Reference proteome</keyword>
<dbReference type="OrthoDB" id="4211457at2"/>
<dbReference type="AlphaFoldDB" id="A0A6N7L5D9"/>
<proteinExistence type="predicted"/>
<evidence type="ECO:0000313" key="3">
    <source>
        <dbReference type="Proteomes" id="UP000450000"/>
    </source>
</evidence>
<evidence type="ECO:0000313" key="2">
    <source>
        <dbReference type="EMBL" id="MQS17938.1"/>
    </source>
</evidence>
<comment type="caution">
    <text evidence="2">The sequence shown here is derived from an EMBL/GenBank/DDBJ whole genome shotgun (WGS) entry which is preliminary data.</text>
</comment>
<evidence type="ECO:0000256" key="1">
    <source>
        <dbReference type="SAM" id="MobiDB-lite"/>
    </source>
</evidence>